<organism evidence="1">
    <name type="scientific">Caldilineaceae bacterium SB0675_bin_29</name>
    <dbReference type="NCBI Taxonomy" id="2605266"/>
    <lineage>
        <taxon>Bacteria</taxon>
        <taxon>Bacillati</taxon>
        <taxon>Chloroflexota</taxon>
        <taxon>Caldilineae</taxon>
        <taxon>Caldilineales</taxon>
        <taxon>Caldilineaceae</taxon>
    </lineage>
</organism>
<reference evidence="1" key="1">
    <citation type="submission" date="2019-09" db="EMBL/GenBank/DDBJ databases">
        <title>Characterisation of the sponge microbiome using genome-centric metagenomics.</title>
        <authorList>
            <person name="Engelberts J.P."/>
            <person name="Robbins S.J."/>
            <person name="De Goeij J.M."/>
            <person name="Aranda M."/>
            <person name="Bell S.C."/>
            <person name="Webster N.S."/>
        </authorList>
    </citation>
    <scope>NUCLEOTIDE SEQUENCE</scope>
    <source>
        <strain evidence="1">SB0675_bin_29</strain>
    </source>
</reference>
<protein>
    <recommendedName>
        <fullName evidence="2">Porin family protein</fullName>
    </recommendedName>
</protein>
<name>A0A6B1G0B1_9CHLR</name>
<accession>A0A6B1G0B1</accession>
<proteinExistence type="predicted"/>
<evidence type="ECO:0000313" key="1">
    <source>
        <dbReference type="EMBL" id="MYH61807.1"/>
    </source>
</evidence>
<sequence length="207" mass="21632">MLSEGRRYRIDQLIVALALILLFVTPGLAQPQEPSRTEIAAGGAFRVSFSPDCELNKCSFGTTGWWVSPAYYVADRVAVVGEVAGSYGNVDDLVPAFIPVALDTSVGTHSFGGGIRVTGSRVRRVVPFVQGIVSYDRNNASVSALGLRESMSFSGIGFDASVGVDIGITSRSAVRVVGGYGIGRSEGESTHELGVGAGVVFGLGGRR</sequence>
<evidence type="ECO:0008006" key="2">
    <source>
        <dbReference type="Google" id="ProtNLM"/>
    </source>
</evidence>
<gene>
    <name evidence="1" type="ORF">F4148_08590</name>
</gene>
<dbReference type="EMBL" id="VYDA01000323">
    <property type="protein sequence ID" value="MYH61807.1"/>
    <property type="molecule type" value="Genomic_DNA"/>
</dbReference>
<dbReference type="AlphaFoldDB" id="A0A6B1G0B1"/>
<comment type="caution">
    <text evidence="1">The sequence shown here is derived from an EMBL/GenBank/DDBJ whole genome shotgun (WGS) entry which is preliminary data.</text>
</comment>